<reference evidence="1 2" key="1">
    <citation type="journal article" date="2014" name="BMC Genomics">
        <title>Comparative genomics of the major fungal agents of human and animal Sporotrichosis: Sporothrix schenckii and Sporothrix brasiliensis.</title>
        <authorList>
            <person name="Teixeira M.M."/>
            <person name="de Almeida L.G."/>
            <person name="Kubitschek-Barreira P."/>
            <person name="Alves F.L."/>
            <person name="Kioshima E.S."/>
            <person name="Abadio A.K."/>
            <person name="Fernandes L."/>
            <person name="Derengowski L.S."/>
            <person name="Ferreira K.S."/>
            <person name="Souza R.C."/>
            <person name="Ruiz J.C."/>
            <person name="de Andrade N.C."/>
            <person name="Paes H.C."/>
            <person name="Nicola A.M."/>
            <person name="Albuquerque P."/>
            <person name="Gerber A.L."/>
            <person name="Martins V.P."/>
            <person name="Peconick L.D."/>
            <person name="Neto A.V."/>
            <person name="Chaucanez C.B."/>
            <person name="Silva P.A."/>
            <person name="Cunha O.L."/>
            <person name="de Oliveira F.F."/>
            <person name="dos Santos T.C."/>
            <person name="Barros A.L."/>
            <person name="Soares M.A."/>
            <person name="de Oliveira L.M."/>
            <person name="Marini M.M."/>
            <person name="Villalobos-Duno H."/>
            <person name="Cunha M.M."/>
            <person name="de Hoog S."/>
            <person name="da Silveira J.F."/>
            <person name="Henrissat B."/>
            <person name="Nino-Vega G.A."/>
            <person name="Cisalpino P.S."/>
            <person name="Mora-Montes H.M."/>
            <person name="Almeida S.R."/>
            <person name="Stajich J.E."/>
            <person name="Lopes-Bezerra L.M."/>
            <person name="Vasconcelos A.T."/>
            <person name="Felipe M.S."/>
        </authorList>
    </citation>
    <scope>NUCLEOTIDE SEQUENCE [LARGE SCALE GENOMIC DNA]</scope>
    <source>
        <strain evidence="1 2">1099-18</strain>
    </source>
</reference>
<dbReference type="RefSeq" id="XP_016592253.1">
    <property type="nucleotide sequence ID" value="XM_016733346.1"/>
</dbReference>
<proteinExistence type="predicted"/>
<dbReference type="KEGG" id="ssck:SPSK_06645"/>
<comment type="caution">
    <text evidence="1">The sequence shown here is derived from an EMBL/GenBank/DDBJ whole genome shotgun (WGS) entry which is preliminary data.</text>
</comment>
<dbReference type="GeneID" id="27668623"/>
<dbReference type="Proteomes" id="UP000033710">
    <property type="component" value="Unassembled WGS sequence"/>
</dbReference>
<sequence length="169" mass="18110">MHREQGGLVRATFYNSENRPLGRTNTTGDADLRMFKWRIACTAVKVAMIHLATSGSFADDGLKGMVGRVAAWSQTKTACKMILGAEGTPNDFRQCAVLSSSRSVKGIATTTTGDLPVHIMGIATSYAIWRSLGPRRLGSYQSRGSGSWRSCEMLTVCGKAWSGVESGGV</sequence>
<name>A0A0F2MIY3_SPOSC</name>
<dbReference type="AlphaFoldDB" id="A0A0F2MIY3"/>
<accession>A0A0F2MIY3</accession>
<gene>
    <name evidence="1" type="ORF">SPSK_06645</name>
</gene>
<reference evidence="1 2" key="2">
    <citation type="journal article" date="2015" name="Eukaryot. Cell">
        <title>Asexual propagation of a virulent clone complex in a human and feline outbreak of sporotrichosis.</title>
        <authorList>
            <person name="Teixeira Mde M."/>
            <person name="Rodrigues A.M."/>
            <person name="Tsui C.K."/>
            <person name="de Almeida L.G."/>
            <person name="Van Diepeningen A.D."/>
            <person name="van den Ende B.G."/>
            <person name="Fernandes G.F."/>
            <person name="Kano R."/>
            <person name="Hamelin R.C."/>
            <person name="Lopes-Bezerra L.M."/>
            <person name="Vasconcelos A.T."/>
            <person name="de Hoog S."/>
            <person name="de Camargo Z.P."/>
            <person name="Felipe M.S."/>
        </authorList>
    </citation>
    <scope>NUCLEOTIDE SEQUENCE [LARGE SCALE GENOMIC DNA]</scope>
    <source>
        <strain evidence="1 2">1099-18</strain>
    </source>
</reference>
<evidence type="ECO:0000313" key="1">
    <source>
        <dbReference type="EMBL" id="KJR89577.1"/>
    </source>
</evidence>
<evidence type="ECO:0000313" key="2">
    <source>
        <dbReference type="Proteomes" id="UP000033710"/>
    </source>
</evidence>
<dbReference type="EMBL" id="AXCR01000001">
    <property type="protein sequence ID" value="KJR89577.1"/>
    <property type="molecule type" value="Genomic_DNA"/>
</dbReference>
<dbReference type="VEuPathDB" id="FungiDB:SPSK_06645"/>
<organism evidence="1 2">
    <name type="scientific">Sporothrix schenckii 1099-18</name>
    <dbReference type="NCBI Taxonomy" id="1397361"/>
    <lineage>
        <taxon>Eukaryota</taxon>
        <taxon>Fungi</taxon>
        <taxon>Dikarya</taxon>
        <taxon>Ascomycota</taxon>
        <taxon>Pezizomycotina</taxon>
        <taxon>Sordariomycetes</taxon>
        <taxon>Sordariomycetidae</taxon>
        <taxon>Ophiostomatales</taxon>
        <taxon>Ophiostomataceae</taxon>
        <taxon>Sporothrix</taxon>
    </lineage>
</organism>
<protein>
    <submittedName>
        <fullName evidence="1">Uncharacterized protein</fullName>
    </submittedName>
</protein>